<evidence type="ECO:0000313" key="1">
    <source>
        <dbReference type="EMBL" id="MCL1047760.1"/>
    </source>
</evidence>
<dbReference type="InterPro" id="IPR025506">
    <property type="entry name" value="Abi_alpha"/>
</dbReference>
<reference evidence="1 2" key="1">
    <citation type="submission" date="2022-01" db="EMBL/GenBank/DDBJ databases">
        <title>Whole genome-based taxonomy of the Shewanellaceae.</title>
        <authorList>
            <person name="Martin-Rodriguez A.J."/>
        </authorList>
    </citation>
    <scope>NUCLEOTIDE SEQUENCE [LARGE SCALE GENOMIC DNA]</scope>
    <source>
        <strain evidence="1 2">DSM 24955</strain>
    </source>
</reference>
<dbReference type="Pfam" id="PF14337">
    <property type="entry name" value="Abi_alpha"/>
    <property type="match status" value="1"/>
</dbReference>
<name>A0ABT0KV87_9GAMM</name>
<dbReference type="Proteomes" id="UP001202134">
    <property type="component" value="Unassembled WGS sequence"/>
</dbReference>
<keyword evidence="2" id="KW-1185">Reference proteome</keyword>
<accession>A0ABT0KV87</accession>
<proteinExistence type="predicted"/>
<comment type="caution">
    <text evidence="1">The sequence shown here is derived from an EMBL/GenBank/DDBJ whole genome shotgun (WGS) entry which is preliminary data.</text>
</comment>
<gene>
    <name evidence="1" type="ORF">L2737_20885</name>
</gene>
<protein>
    <recommendedName>
        <fullName evidence="3">DUF4393 domain-containing protein</fullName>
    </recommendedName>
</protein>
<dbReference type="RefSeq" id="WP_248956991.1">
    <property type="nucleotide sequence ID" value="NZ_JAKIKU010000018.1"/>
</dbReference>
<dbReference type="EMBL" id="JAKIKU010000018">
    <property type="protein sequence ID" value="MCL1047760.1"/>
    <property type="molecule type" value="Genomic_DNA"/>
</dbReference>
<organism evidence="1 2">
    <name type="scientific">Shewanella electrodiphila</name>
    <dbReference type="NCBI Taxonomy" id="934143"/>
    <lineage>
        <taxon>Bacteria</taxon>
        <taxon>Pseudomonadati</taxon>
        <taxon>Pseudomonadota</taxon>
        <taxon>Gammaproteobacteria</taxon>
        <taxon>Alteromonadales</taxon>
        <taxon>Shewanellaceae</taxon>
        <taxon>Shewanella</taxon>
    </lineage>
</organism>
<evidence type="ECO:0008006" key="3">
    <source>
        <dbReference type="Google" id="ProtNLM"/>
    </source>
</evidence>
<sequence>MTEENKSIDILGVKPIADSINTVTEGTVNGASAFLGCICLPAAEEFGLLLKDKVSSWRARNAITIANKAEKLLELQGGYKELSAHPRIIHSTIENGSWAEEKVMQGLWAGILASSCTKEGGGESNLILINLLTQLTTSQVKLLNHICEQSKVFQTEEGWIAAQTFKMEVEELTLVMNTMDLQQIDRELDHLRSLELIKTGFSSDSLIADVTPMPLSLHMYVKGKGFNGNPCEFFGAPIVSKEERTKLRKDEYGLG</sequence>
<evidence type="ECO:0000313" key="2">
    <source>
        <dbReference type="Proteomes" id="UP001202134"/>
    </source>
</evidence>